<keyword evidence="2" id="KW-1185">Reference proteome</keyword>
<proteinExistence type="predicted"/>
<dbReference type="Proteomes" id="UP000730481">
    <property type="component" value="Unassembled WGS sequence"/>
</dbReference>
<evidence type="ECO:0000313" key="2">
    <source>
        <dbReference type="Proteomes" id="UP000730481"/>
    </source>
</evidence>
<protein>
    <submittedName>
        <fullName evidence="1">Uncharacterized protein</fullName>
    </submittedName>
</protein>
<reference evidence="1" key="2">
    <citation type="submission" date="2020-02" db="EMBL/GenBank/DDBJ databases">
        <title>Identification and distribution of gene clusters putatively required for synthesis of sphingolipid metabolism inhibitors in phylogenetically diverse species of the filamentous fungus Fusarium.</title>
        <authorList>
            <person name="Kim H.-S."/>
            <person name="Busman M."/>
            <person name="Brown D.W."/>
            <person name="Divon H."/>
            <person name="Uhlig S."/>
            <person name="Proctor R.H."/>
        </authorList>
    </citation>
    <scope>NUCLEOTIDE SEQUENCE</scope>
    <source>
        <strain evidence="1">NRRL 25174</strain>
    </source>
</reference>
<name>A0A9P5A748_9HYPO</name>
<dbReference type="EMBL" id="PVQB02000886">
    <property type="protein sequence ID" value="KAF4333211.1"/>
    <property type="molecule type" value="Genomic_DNA"/>
</dbReference>
<gene>
    <name evidence="1" type="ORF">FBEOM_12985</name>
</gene>
<sequence length="206" mass="23608">MSASLEQRVSLLARQIQRFYERFAGSGRPNSRIITDTDVKLAAALEPVYDLYESGDIKATNEGWPFYWQLHLKAKCLRRDLGWFRCMGPKLLHNGKITEADLLWNYEEDPKHNWDDLYGPPAVPLTDAEKQTMWAETSTSETWPRQNEKPTPYLTASEQTARDAREYLSEVKKVAEPFGDGDLISMATTPIPVNTALCNFEPMYLE</sequence>
<comment type="caution">
    <text evidence="1">The sequence shown here is derived from an EMBL/GenBank/DDBJ whole genome shotgun (WGS) entry which is preliminary data.</text>
</comment>
<evidence type="ECO:0000313" key="1">
    <source>
        <dbReference type="EMBL" id="KAF4333211.1"/>
    </source>
</evidence>
<reference evidence="1" key="1">
    <citation type="journal article" date="2017" name="Mycologia">
        <title>Fusarium algeriense, sp. nov., a novel toxigenic crown rot pathogen of durum wheat from Algeria is nested in the Fusarium burgessii species complex.</title>
        <authorList>
            <person name="Laraba I."/>
            <person name="Keddad A."/>
            <person name="Boureghda H."/>
            <person name="Abdallah N."/>
            <person name="Vaughan M.M."/>
            <person name="Proctor R.H."/>
            <person name="Busman M."/>
            <person name="O'Donnell K."/>
        </authorList>
    </citation>
    <scope>NUCLEOTIDE SEQUENCE</scope>
    <source>
        <strain evidence="1">NRRL 25174</strain>
    </source>
</reference>
<dbReference type="OrthoDB" id="5014553at2759"/>
<organism evidence="1 2">
    <name type="scientific">Fusarium beomiforme</name>
    <dbReference type="NCBI Taxonomy" id="44412"/>
    <lineage>
        <taxon>Eukaryota</taxon>
        <taxon>Fungi</taxon>
        <taxon>Dikarya</taxon>
        <taxon>Ascomycota</taxon>
        <taxon>Pezizomycotina</taxon>
        <taxon>Sordariomycetes</taxon>
        <taxon>Hypocreomycetidae</taxon>
        <taxon>Hypocreales</taxon>
        <taxon>Nectriaceae</taxon>
        <taxon>Fusarium</taxon>
        <taxon>Fusarium burgessii species complex</taxon>
    </lineage>
</organism>
<accession>A0A9P5A748</accession>
<dbReference type="AlphaFoldDB" id="A0A9P5A748"/>